<dbReference type="AlphaFoldDB" id="A0A250JG29"/>
<dbReference type="Pfam" id="PF19682">
    <property type="entry name" value="DUF6184"/>
    <property type="match status" value="1"/>
</dbReference>
<gene>
    <name evidence="2" type="ORF">CYFUS_008334</name>
</gene>
<feature type="chain" id="PRO_5012173980" description="Lipoprotein" evidence="1">
    <location>
        <begin position="28"/>
        <end position="121"/>
    </location>
</feature>
<dbReference type="KEGG" id="cfus:CYFUS_008334"/>
<dbReference type="RefSeq" id="WP_095990350.1">
    <property type="nucleotide sequence ID" value="NZ_CP022098.1"/>
</dbReference>
<feature type="signal peptide" evidence="1">
    <location>
        <begin position="1"/>
        <end position="27"/>
    </location>
</feature>
<keyword evidence="1" id="KW-0732">Signal</keyword>
<evidence type="ECO:0000313" key="2">
    <source>
        <dbReference type="EMBL" id="ATB42855.1"/>
    </source>
</evidence>
<dbReference type="EMBL" id="CP022098">
    <property type="protein sequence ID" value="ATB42855.1"/>
    <property type="molecule type" value="Genomic_DNA"/>
</dbReference>
<dbReference type="Proteomes" id="UP000217257">
    <property type="component" value="Chromosome"/>
</dbReference>
<evidence type="ECO:0000313" key="3">
    <source>
        <dbReference type="Proteomes" id="UP000217257"/>
    </source>
</evidence>
<evidence type="ECO:0008006" key="4">
    <source>
        <dbReference type="Google" id="ProtNLM"/>
    </source>
</evidence>
<protein>
    <recommendedName>
        <fullName evidence="4">Lipoprotein</fullName>
    </recommendedName>
</protein>
<dbReference type="InterPro" id="IPR045757">
    <property type="entry name" value="DUF6184"/>
</dbReference>
<sequence>MRISSSLSLLSLLLLLPACGPTTRADAQSQATRAACDYYAECEEIGSGEGKEFQDWNECEVKTRDFFQAAWTADNCPAINETGLETCLKRIPTTSCSSVADFFNTAILVCGAGSVCQDVQD</sequence>
<organism evidence="2 3">
    <name type="scientific">Cystobacter fuscus</name>
    <dbReference type="NCBI Taxonomy" id="43"/>
    <lineage>
        <taxon>Bacteria</taxon>
        <taxon>Pseudomonadati</taxon>
        <taxon>Myxococcota</taxon>
        <taxon>Myxococcia</taxon>
        <taxon>Myxococcales</taxon>
        <taxon>Cystobacterineae</taxon>
        <taxon>Archangiaceae</taxon>
        <taxon>Cystobacter</taxon>
    </lineage>
</organism>
<name>A0A250JG29_9BACT</name>
<reference evidence="2 3" key="1">
    <citation type="submission" date="2017-06" db="EMBL/GenBank/DDBJ databases">
        <title>Sequencing and comparative analysis of myxobacterial genomes.</title>
        <authorList>
            <person name="Rupp O."/>
            <person name="Goesmann A."/>
            <person name="Sogaard-Andersen L."/>
        </authorList>
    </citation>
    <scope>NUCLEOTIDE SEQUENCE [LARGE SCALE GENOMIC DNA]</scope>
    <source>
        <strain evidence="2 3">DSM 52655</strain>
    </source>
</reference>
<proteinExistence type="predicted"/>
<accession>A0A250JG29</accession>
<evidence type="ECO:0000256" key="1">
    <source>
        <dbReference type="SAM" id="SignalP"/>
    </source>
</evidence>